<reference evidence="2 3" key="1">
    <citation type="submission" date="2017-03" db="EMBL/GenBank/DDBJ databases">
        <title>Genome analysis of strain PAMC 26510.</title>
        <authorList>
            <person name="Oh H.-M."/>
            <person name="Yang J.-A."/>
        </authorList>
    </citation>
    <scope>NUCLEOTIDE SEQUENCE [LARGE SCALE GENOMIC DNA]</scope>
    <source>
        <strain evidence="2 3">PAMC 26510</strain>
    </source>
</reference>
<dbReference type="AlphaFoldDB" id="A0A242M6J0"/>
<name>A0A242M6J0_CABSO</name>
<dbReference type="EMBL" id="NBTY01000199">
    <property type="protein sequence ID" value="OTP66806.1"/>
    <property type="molecule type" value="Genomic_DNA"/>
</dbReference>
<sequence length="50" mass="5540">MRFSLLRFITCDAYDGSHGANVTAGDKNISRPRMSRTNGGARHMGWNALE</sequence>
<gene>
    <name evidence="2" type="ORF">PAMC26510_33760</name>
</gene>
<comment type="caution">
    <text evidence="2">The sequence shown here is derived from an EMBL/GenBank/DDBJ whole genome shotgun (WGS) entry which is preliminary data.</text>
</comment>
<dbReference type="Proteomes" id="UP000194546">
    <property type="component" value="Unassembled WGS sequence"/>
</dbReference>
<organism evidence="2 3">
    <name type="scientific">Caballeronia sordidicola</name>
    <name type="common">Burkholderia sordidicola</name>
    <dbReference type="NCBI Taxonomy" id="196367"/>
    <lineage>
        <taxon>Bacteria</taxon>
        <taxon>Pseudomonadati</taxon>
        <taxon>Pseudomonadota</taxon>
        <taxon>Betaproteobacteria</taxon>
        <taxon>Burkholderiales</taxon>
        <taxon>Burkholderiaceae</taxon>
        <taxon>Caballeronia</taxon>
    </lineage>
</organism>
<evidence type="ECO:0000313" key="2">
    <source>
        <dbReference type="EMBL" id="OTP66806.1"/>
    </source>
</evidence>
<feature type="region of interest" description="Disordered" evidence="1">
    <location>
        <begin position="25"/>
        <end position="50"/>
    </location>
</feature>
<evidence type="ECO:0000256" key="1">
    <source>
        <dbReference type="SAM" id="MobiDB-lite"/>
    </source>
</evidence>
<proteinExistence type="predicted"/>
<evidence type="ECO:0000313" key="3">
    <source>
        <dbReference type="Proteomes" id="UP000194546"/>
    </source>
</evidence>
<accession>A0A242M6J0</accession>
<protein>
    <submittedName>
        <fullName evidence="2">Uncharacterized protein</fullName>
    </submittedName>
</protein>